<comment type="caution">
    <text evidence="1">The sequence shown here is derived from an EMBL/GenBank/DDBJ whole genome shotgun (WGS) entry which is preliminary data.</text>
</comment>
<dbReference type="AlphaFoldDB" id="A0A5N8WXB4"/>
<name>A0A5N8WXB4_9ACTN</name>
<organism evidence="1 2">
    <name type="scientific">Streptomyces acidicola</name>
    <dbReference type="NCBI Taxonomy" id="2596892"/>
    <lineage>
        <taxon>Bacteria</taxon>
        <taxon>Bacillati</taxon>
        <taxon>Actinomycetota</taxon>
        <taxon>Actinomycetes</taxon>
        <taxon>Kitasatosporales</taxon>
        <taxon>Streptomycetaceae</taxon>
        <taxon>Streptomyces</taxon>
    </lineage>
</organism>
<dbReference type="EMBL" id="VMNX01000120">
    <property type="protein sequence ID" value="MPY52051.1"/>
    <property type="molecule type" value="Genomic_DNA"/>
</dbReference>
<proteinExistence type="predicted"/>
<evidence type="ECO:0000313" key="2">
    <source>
        <dbReference type="Proteomes" id="UP000373149"/>
    </source>
</evidence>
<dbReference type="RefSeq" id="WP_152866300.1">
    <property type="nucleotide sequence ID" value="NZ_VMNX01000120.1"/>
</dbReference>
<accession>A0A5N8WXB4</accession>
<sequence>MSDNALWIASLTAGTAVLASWVTSWGTTRAARIQADTVTTAQREERRREARRTAYANLIEQAQRMGDLYWKVTHAHTDGTEADRARLVELRERQRDEYGKLRHCVWIVSLEGPETVAYAADTLRHATTPPYRALEAMIEGDPSAADRFEACRDPFWQSVISFAAAAREVLRQT</sequence>
<dbReference type="Proteomes" id="UP000373149">
    <property type="component" value="Unassembled WGS sequence"/>
</dbReference>
<reference evidence="1 2" key="1">
    <citation type="submission" date="2019-09" db="EMBL/GenBank/DDBJ databases">
        <authorList>
            <person name="Duangmal K."/>
            <person name="Teo W.F.A."/>
            <person name="Lipun K."/>
        </authorList>
    </citation>
    <scope>NUCLEOTIDE SEQUENCE [LARGE SCALE GENOMIC DNA]</scope>
    <source>
        <strain evidence="1 2">K1PN6</strain>
    </source>
</reference>
<protein>
    <submittedName>
        <fullName evidence="1">Uncharacterized protein</fullName>
    </submittedName>
</protein>
<keyword evidence="2" id="KW-1185">Reference proteome</keyword>
<gene>
    <name evidence="1" type="ORF">FPZ41_27190</name>
</gene>
<evidence type="ECO:0000313" key="1">
    <source>
        <dbReference type="EMBL" id="MPY52051.1"/>
    </source>
</evidence>